<evidence type="ECO:0000313" key="2">
    <source>
        <dbReference type="Proteomes" id="UP000789366"/>
    </source>
</evidence>
<evidence type="ECO:0000313" key="1">
    <source>
        <dbReference type="EMBL" id="CAG8649792.1"/>
    </source>
</evidence>
<reference evidence="1" key="1">
    <citation type="submission" date="2021-06" db="EMBL/GenBank/DDBJ databases">
        <authorList>
            <person name="Kallberg Y."/>
            <person name="Tangrot J."/>
            <person name="Rosling A."/>
        </authorList>
    </citation>
    <scope>NUCLEOTIDE SEQUENCE</scope>
    <source>
        <strain evidence="1">28 12/20/2015</strain>
    </source>
</reference>
<protein>
    <submittedName>
        <fullName evidence="1">17338_t:CDS:1</fullName>
    </submittedName>
</protein>
<keyword evidence="2" id="KW-1185">Reference proteome</keyword>
<dbReference type="Proteomes" id="UP000789366">
    <property type="component" value="Unassembled WGS sequence"/>
</dbReference>
<organism evidence="1 2">
    <name type="scientific">Cetraspora pellucida</name>
    <dbReference type="NCBI Taxonomy" id="1433469"/>
    <lineage>
        <taxon>Eukaryota</taxon>
        <taxon>Fungi</taxon>
        <taxon>Fungi incertae sedis</taxon>
        <taxon>Mucoromycota</taxon>
        <taxon>Glomeromycotina</taxon>
        <taxon>Glomeromycetes</taxon>
        <taxon>Diversisporales</taxon>
        <taxon>Gigasporaceae</taxon>
        <taxon>Cetraspora</taxon>
    </lineage>
</organism>
<dbReference type="EMBL" id="CAJVPW010013938">
    <property type="protein sequence ID" value="CAG8649792.1"/>
    <property type="molecule type" value="Genomic_DNA"/>
</dbReference>
<name>A0ACA9NCZ4_9GLOM</name>
<accession>A0ACA9NCZ4</accession>
<comment type="caution">
    <text evidence="1">The sequence shown here is derived from an EMBL/GenBank/DDBJ whole genome shotgun (WGS) entry which is preliminary data.</text>
</comment>
<proteinExistence type="predicted"/>
<feature type="non-terminal residue" evidence="1">
    <location>
        <position position="245"/>
    </location>
</feature>
<gene>
    <name evidence="1" type="ORF">SPELUC_LOCUS8873</name>
</gene>
<sequence length="245" mass="28135">MNELQALLKKTNINFIQLIDCEADDLIASFIQQKTPNADTIFDIFTRDKDLLQLLDKNINILKYIDGKATLYTYENFCQEYNFRPNNYVDYLSLLGDNVDNIEGVKGIGPVSAKKLIQQFQTVENVYQQIDNLPENTKKLLTDKEKVVYLNKKIISLEKNIDLSETPAHIIAENEAILAIMDAYPASDGHVLLITKKHFPNIAEIDEEIIAIDEREPRDSGNYLEYLGCYDPRSKEIKLDKDNIK</sequence>